<evidence type="ECO:0000256" key="6">
    <source>
        <dbReference type="ARBA" id="ARBA00022525"/>
    </source>
</evidence>
<dbReference type="SUPFAM" id="SSF51445">
    <property type="entry name" value="(Trans)glycosidases"/>
    <property type="match status" value="1"/>
</dbReference>
<name>A0A4Q4MYP1_ALTAL</name>
<organism evidence="13 14">
    <name type="scientific">Alternaria alternata</name>
    <name type="common">Alternaria rot fungus</name>
    <name type="synonym">Torula alternata</name>
    <dbReference type="NCBI Taxonomy" id="5599"/>
    <lineage>
        <taxon>Eukaryota</taxon>
        <taxon>Fungi</taxon>
        <taxon>Dikarya</taxon>
        <taxon>Ascomycota</taxon>
        <taxon>Pezizomycotina</taxon>
        <taxon>Dothideomycetes</taxon>
        <taxon>Pleosporomycetidae</taxon>
        <taxon>Pleosporales</taxon>
        <taxon>Pleosporineae</taxon>
        <taxon>Pleosporaceae</taxon>
        <taxon>Alternaria</taxon>
        <taxon>Alternaria sect. Alternaria</taxon>
        <taxon>Alternaria alternata complex</taxon>
    </lineage>
</organism>
<keyword evidence="10" id="KW-0326">Glycosidase</keyword>
<comment type="catalytic activity">
    <reaction evidence="1">
        <text>Hydrolysis of terminal, non-reducing beta-D-glucosyl residues with release of beta-D-glucose.</text>
        <dbReference type="EC" id="3.2.1.21"/>
    </reaction>
</comment>
<evidence type="ECO:0000256" key="4">
    <source>
        <dbReference type="ARBA" id="ARBA00005336"/>
    </source>
</evidence>
<evidence type="ECO:0000259" key="12">
    <source>
        <dbReference type="Pfam" id="PF00933"/>
    </source>
</evidence>
<evidence type="ECO:0000256" key="10">
    <source>
        <dbReference type="ARBA" id="ARBA00023295"/>
    </source>
</evidence>
<comment type="similarity">
    <text evidence="4">Belongs to the glycosyl hydrolase 3 family.</text>
</comment>
<dbReference type="EMBL" id="PDXD01000083">
    <property type="protein sequence ID" value="RYN63523.1"/>
    <property type="molecule type" value="Genomic_DNA"/>
</dbReference>
<dbReference type="PANTHER" id="PTHR42715:SF12">
    <property type="entry name" value="BETA-GLUCOSIDASE G-RELATED"/>
    <property type="match status" value="1"/>
</dbReference>
<evidence type="ECO:0000256" key="9">
    <source>
        <dbReference type="ARBA" id="ARBA00023180"/>
    </source>
</evidence>
<keyword evidence="9" id="KW-0325">Glycoprotein</keyword>
<dbReference type="InterPro" id="IPR036962">
    <property type="entry name" value="Glyco_hydro_3_N_sf"/>
</dbReference>
<comment type="pathway">
    <text evidence="3">Glycan metabolism; cellulose degradation.</text>
</comment>
<comment type="caution">
    <text evidence="13">The sequence shown here is derived from an EMBL/GenBank/DDBJ whole genome shotgun (WGS) entry which is preliminary data.</text>
</comment>
<reference evidence="14" key="1">
    <citation type="journal article" date="2019" name="bioRxiv">
        <title>Genomics, evolutionary history and diagnostics of the Alternaria alternata species group including apple and Asian pear pathotypes.</title>
        <authorList>
            <person name="Armitage A.D."/>
            <person name="Cockerton H.M."/>
            <person name="Sreenivasaprasad S."/>
            <person name="Woodhall J.W."/>
            <person name="Lane C.R."/>
            <person name="Harrison R.J."/>
            <person name="Clarkson J.P."/>
        </authorList>
    </citation>
    <scope>NUCLEOTIDE SEQUENCE [LARGE SCALE GENOMIC DNA]</scope>
    <source>
        <strain evidence="14">FERA 1177</strain>
    </source>
</reference>
<dbReference type="GO" id="GO:0009251">
    <property type="term" value="P:glucan catabolic process"/>
    <property type="evidence" value="ECO:0007669"/>
    <property type="project" value="TreeGrafter"/>
</dbReference>
<dbReference type="AlphaFoldDB" id="A0A4Q4MYP1"/>
<gene>
    <name evidence="13" type="ORF">AA0117_g12711</name>
</gene>
<comment type="subcellular location">
    <subcellularLocation>
        <location evidence="2">Secreted</location>
    </subcellularLocation>
</comment>
<evidence type="ECO:0000256" key="7">
    <source>
        <dbReference type="ARBA" id="ARBA00022729"/>
    </source>
</evidence>
<feature type="domain" description="Glycoside hydrolase family 3 N-terminal" evidence="12">
    <location>
        <begin position="80"/>
        <end position="168"/>
    </location>
</feature>
<sequence>MVPSLSDLPSSLHYRSRRWEEALEAAGDFVDHLTLAEKAGMIIGTTGACLGDVAPISRLNLTGLCLQDGPQAIRNAPFVSVFPAQLSVEASWDLLLAHQHAFYMGTEFCAKGAHVVLGPIAGPLGRSPFGGRNWEGFSLEAYLSGELVAVTIQAIQSAGAQAATKHYIINKEEIQRNPTFSANRMTIEAIRSNIDDKGYVVSDWFTARAGVPSANASLNMNMPGSMNFLRKSASYFGENITAAVNNGSLSSDRPRDMVVRILIPYFHLKQDKD</sequence>
<proteinExistence type="inferred from homology"/>
<evidence type="ECO:0000256" key="5">
    <source>
        <dbReference type="ARBA" id="ARBA00012744"/>
    </source>
</evidence>
<dbReference type="GO" id="GO:0005576">
    <property type="term" value="C:extracellular region"/>
    <property type="evidence" value="ECO:0007669"/>
    <property type="project" value="UniProtKB-SubCell"/>
</dbReference>
<dbReference type="PRINTS" id="PR00133">
    <property type="entry name" value="GLHYDRLASE3"/>
</dbReference>
<keyword evidence="7" id="KW-0732">Signal</keyword>
<protein>
    <recommendedName>
        <fullName evidence="5">beta-glucosidase</fullName>
        <ecNumber evidence="5">3.2.1.21</ecNumber>
    </recommendedName>
</protein>
<evidence type="ECO:0000313" key="13">
    <source>
        <dbReference type="EMBL" id="RYN63523.1"/>
    </source>
</evidence>
<dbReference type="InterPro" id="IPR017853">
    <property type="entry name" value="GH"/>
</dbReference>
<dbReference type="PANTHER" id="PTHR42715">
    <property type="entry name" value="BETA-GLUCOSIDASE"/>
    <property type="match status" value="1"/>
</dbReference>
<keyword evidence="6" id="KW-0964">Secreted</keyword>
<evidence type="ECO:0000256" key="8">
    <source>
        <dbReference type="ARBA" id="ARBA00022801"/>
    </source>
</evidence>
<evidence type="ECO:0000313" key="14">
    <source>
        <dbReference type="Proteomes" id="UP000291422"/>
    </source>
</evidence>
<evidence type="ECO:0000256" key="1">
    <source>
        <dbReference type="ARBA" id="ARBA00000448"/>
    </source>
</evidence>
<dbReference type="GO" id="GO:0008422">
    <property type="term" value="F:beta-glucosidase activity"/>
    <property type="evidence" value="ECO:0007669"/>
    <property type="project" value="UniProtKB-EC"/>
</dbReference>
<evidence type="ECO:0000256" key="11">
    <source>
        <dbReference type="ARBA" id="ARBA00024983"/>
    </source>
</evidence>
<dbReference type="InterPro" id="IPR050288">
    <property type="entry name" value="Cellulose_deg_GH3"/>
</dbReference>
<keyword evidence="8" id="KW-0378">Hydrolase</keyword>
<dbReference type="Pfam" id="PF00933">
    <property type="entry name" value="Glyco_hydro_3"/>
    <property type="match status" value="1"/>
</dbReference>
<dbReference type="Gene3D" id="3.20.20.300">
    <property type="entry name" value="Glycoside hydrolase, family 3, N-terminal domain"/>
    <property type="match status" value="2"/>
</dbReference>
<evidence type="ECO:0000256" key="2">
    <source>
        <dbReference type="ARBA" id="ARBA00004613"/>
    </source>
</evidence>
<dbReference type="EC" id="3.2.1.21" evidence="5"/>
<accession>A0A4Q4MYP1</accession>
<comment type="function">
    <text evidence="11">Beta-glucosidases are one of a number of cellulolytic enzymes involved in the degradation of cellulosic biomass. Catalyzes the last step releasing glucose from the inhibitory cellobiose.</text>
</comment>
<dbReference type="Proteomes" id="UP000291422">
    <property type="component" value="Unassembled WGS sequence"/>
</dbReference>
<dbReference type="InterPro" id="IPR001764">
    <property type="entry name" value="Glyco_hydro_3_N"/>
</dbReference>
<evidence type="ECO:0000256" key="3">
    <source>
        <dbReference type="ARBA" id="ARBA00004987"/>
    </source>
</evidence>